<evidence type="ECO:0000313" key="3">
    <source>
        <dbReference type="Proteomes" id="UP000179807"/>
    </source>
</evidence>
<accession>A0A1J4KI42</accession>
<reference evidence="2" key="1">
    <citation type="submission" date="2016-10" db="EMBL/GenBank/DDBJ databases">
        <authorList>
            <person name="Benchimol M."/>
            <person name="Almeida L.G."/>
            <person name="Vasconcelos A.T."/>
            <person name="Perreira-Neves A."/>
            <person name="Rosa I.A."/>
            <person name="Tasca T."/>
            <person name="Bogo M.R."/>
            <person name="de Souza W."/>
        </authorList>
    </citation>
    <scope>NUCLEOTIDE SEQUENCE [LARGE SCALE GENOMIC DNA]</scope>
    <source>
        <strain evidence="2">K</strain>
    </source>
</reference>
<evidence type="ECO:0000259" key="1">
    <source>
        <dbReference type="Pfam" id="PF10416"/>
    </source>
</evidence>
<dbReference type="VEuPathDB" id="TrichDB:TRFO_20011"/>
<dbReference type="InterPro" id="IPR018845">
    <property type="entry name" value="Initiator-bd"/>
</dbReference>
<gene>
    <name evidence="2" type="ORF">TRFO_20011</name>
</gene>
<evidence type="ECO:0000313" key="2">
    <source>
        <dbReference type="EMBL" id="OHT10608.1"/>
    </source>
</evidence>
<name>A0A1J4KI42_9EUKA</name>
<feature type="domain" description="Initiator binding" evidence="1">
    <location>
        <begin position="16"/>
        <end position="140"/>
    </location>
</feature>
<dbReference type="GeneID" id="94835847"/>
<keyword evidence="3" id="KW-1185">Reference proteome</keyword>
<organism evidence="2 3">
    <name type="scientific">Tritrichomonas foetus</name>
    <dbReference type="NCBI Taxonomy" id="1144522"/>
    <lineage>
        <taxon>Eukaryota</taxon>
        <taxon>Metamonada</taxon>
        <taxon>Parabasalia</taxon>
        <taxon>Tritrichomonadida</taxon>
        <taxon>Tritrichomonadidae</taxon>
        <taxon>Tritrichomonas</taxon>
    </lineage>
</organism>
<proteinExistence type="predicted"/>
<sequence>MQQELDTISQGILSADDYEHFLLLKSTLSSHICRNCRNRRIESFNEMLFAINNFVKRNNEDIWKRALMCGALWYNSYLCVNIRQLSKLLEKCKSSINGSFQRCSLVAINDRTKMRSILNDALPFLKNSPEMVKMWSVRYFISQAIDCFRPSCRYLSNKIINTPILDSLMHDYDNIKTQNHECLVQKSKDSFQRWNLSDNYSNNFNNVKKNSEIEINHDISNETVVEKRTFPNSADFIDIFNDEFIFDNINSLFE</sequence>
<dbReference type="Proteomes" id="UP000179807">
    <property type="component" value="Unassembled WGS sequence"/>
</dbReference>
<dbReference type="EMBL" id="MLAK01000606">
    <property type="protein sequence ID" value="OHT10608.1"/>
    <property type="molecule type" value="Genomic_DNA"/>
</dbReference>
<protein>
    <recommendedName>
        <fullName evidence="1">Initiator binding domain-containing protein</fullName>
    </recommendedName>
</protein>
<dbReference type="Pfam" id="PF10416">
    <property type="entry name" value="IBD"/>
    <property type="match status" value="1"/>
</dbReference>
<comment type="caution">
    <text evidence="2">The sequence shown here is derived from an EMBL/GenBank/DDBJ whole genome shotgun (WGS) entry which is preliminary data.</text>
</comment>
<dbReference type="AlphaFoldDB" id="A0A1J4KI42"/>
<dbReference type="RefSeq" id="XP_068363744.1">
    <property type="nucleotide sequence ID" value="XM_068501143.1"/>
</dbReference>